<dbReference type="SMART" id="SM00407">
    <property type="entry name" value="IGc1"/>
    <property type="match status" value="1"/>
</dbReference>
<dbReference type="OMA" id="LFPLTRC"/>
<dbReference type="PROSITE" id="PS50835">
    <property type="entry name" value="IG_LIKE"/>
    <property type="match status" value="1"/>
</dbReference>
<organism evidence="3 4">
    <name type="scientific">Junco hyemalis</name>
    <name type="common">Dark-eyed junco</name>
    <dbReference type="NCBI Taxonomy" id="40217"/>
    <lineage>
        <taxon>Eukaryota</taxon>
        <taxon>Metazoa</taxon>
        <taxon>Chordata</taxon>
        <taxon>Craniata</taxon>
        <taxon>Vertebrata</taxon>
        <taxon>Euteleostomi</taxon>
        <taxon>Archelosauria</taxon>
        <taxon>Archosauria</taxon>
        <taxon>Dinosauria</taxon>
        <taxon>Saurischia</taxon>
        <taxon>Theropoda</taxon>
        <taxon>Coelurosauria</taxon>
        <taxon>Aves</taxon>
        <taxon>Neognathae</taxon>
        <taxon>Neoaves</taxon>
        <taxon>Telluraves</taxon>
        <taxon>Australaves</taxon>
        <taxon>Passeriformes</taxon>
        <taxon>Passerellidae</taxon>
        <taxon>Junco</taxon>
    </lineage>
</organism>
<protein>
    <recommendedName>
        <fullName evidence="2">Ig-like domain-containing protein</fullName>
    </recommendedName>
</protein>
<reference evidence="3" key="1">
    <citation type="submission" date="2025-08" db="UniProtKB">
        <authorList>
            <consortium name="Ensembl"/>
        </authorList>
    </citation>
    <scope>IDENTIFICATION</scope>
</reference>
<dbReference type="SUPFAM" id="SSF48726">
    <property type="entry name" value="Immunoglobulin"/>
    <property type="match status" value="1"/>
</dbReference>
<dbReference type="InterPro" id="IPR003597">
    <property type="entry name" value="Ig_C1-set"/>
</dbReference>
<keyword evidence="4" id="KW-1185">Reference proteome</keyword>
<dbReference type="Pfam" id="PF07654">
    <property type="entry name" value="C1-set"/>
    <property type="match status" value="1"/>
</dbReference>
<keyword evidence="1" id="KW-0393">Immunoglobulin domain</keyword>
<dbReference type="PANTHER" id="PTHR23411">
    <property type="entry name" value="TAPASIN"/>
    <property type="match status" value="1"/>
</dbReference>
<dbReference type="InterPro" id="IPR007110">
    <property type="entry name" value="Ig-like_dom"/>
</dbReference>
<evidence type="ECO:0000313" key="3">
    <source>
        <dbReference type="Ensembl" id="ENSJHYP00000013754.1"/>
    </source>
</evidence>
<name>A0A8C5J6X5_JUNHY</name>
<dbReference type="AlphaFoldDB" id="A0A8C5J6X5"/>
<dbReference type="Proteomes" id="UP000694408">
    <property type="component" value="Unplaced"/>
</dbReference>
<dbReference type="InterPro" id="IPR050380">
    <property type="entry name" value="Immune_Resp_Modulators"/>
</dbReference>
<evidence type="ECO:0000256" key="1">
    <source>
        <dbReference type="ARBA" id="ARBA00023319"/>
    </source>
</evidence>
<feature type="domain" description="Ig-like" evidence="2">
    <location>
        <begin position="6"/>
        <end position="94"/>
    </location>
</feature>
<dbReference type="Gene3D" id="2.60.40.10">
    <property type="entry name" value="Immunoglobulins"/>
    <property type="match status" value="1"/>
</dbReference>
<reference evidence="3" key="2">
    <citation type="submission" date="2025-09" db="UniProtKB">
        <authorList>
            <consortium name="Ensembl"/>
        </authorList>
    </citation>
    <scope>IDENTIFICATION</scope>
</reference>
<accession>A0A8C5J6X5</accession>
<evidence type="ECO:0000313" key="4">
    <source>
        <dbReference type="Proteomes" id="UP000694408"/>
    </source>
</evidence>
<sequence>EPAHSPSVFPLYECGDCEGQVTFGCFASGFFPRPADITWVGVASGSTQNFPEVQTGAGSFGVSSQVTLSAELANGNAFTCRVGHQGKNFETEVEGERHLGSAILDRPS</sequence>
<dbReference type="InterPro" id="IPR036179">
    <property type="entry name" value="Ig-like_dom_sf"/>
</dbReference>
<dbReference type="Ensembl" id="ENSJHYT00000016620.1">
    <property type="protein sequence ID" value="ENSJHYP00000013754.1"/>
    <property type="gene ID" value="ENSJHYG00000010649.1"/>
</dbReference>
<dbReference type="InterPro" id="IPR013783">
    <property type="entry name" value="Ig-like_fold"/>
</dbReference>
<evidence type="ECO:0000259" key="2">
    <source>
        <dbReference type="PROSITE" id="PS50835"/>
    </source>
</evidence>
<proteinExistence type="predicted"/>